<comment type="caution">
    <text evidence="2">The sequence shown here is derived from an EMBL/GenBank/DDBJ whole genome shotgun (WGS) entry which is preliminary data.</text>
</comment>
<name>A0A3M7SY83_BRAPC</name>
<keyword evidence="1" id="KW-0812">Transmembrane</keyword>
<evidence type="ECO:0000256" key="1">
    <source>
        <dbReference type="SAM" id="Phobius"/>
    </source>
</evidence>
<gene>
    <name evidence="2" type="ORF">BpHYR1_002323</name>
</gene>
<keyword evidence="1" id="KW-1133">Transmembrane helix</keyword>
<keyword evidence="1" id="KW-0472">Membrane</keyword>
<dbReference type="EMBL" id="REGN01000607">
    <property type="protein sequence ID" value="RNA40677.1"/>
    <property type="molecule type" value="Genomic_DNA"/>
</dbReference>
<sequence length="201" mass="23359">MYQISSYKVTCIVGYHANHENAIRFQISIRETLLLIHCLDLDGKHLLIQTPISTTFQNSTNKYQNHMPIIYSLGKYFELVTVQPCPDNKLYKKSYPKYQKLFPNNYIISEIASKTRHNSGRYSKKSVIFSLCFIASTIINILIFGSRNDPLTCNAELLQPKFWIKNLKFFKNEALYTLINTKSEMFNPALSDTVRQKIRGM</sequence>
<dbReference type="Proteomes" id="UP000276133">
    <property type="component" value="Unassembled WGS sequence"/>
</dbReference>
<dbReference type="AlphaFoldDB" id="A0A3M7SY83"/>
<evidence type="ECO:0000313" key="3">
    <source>
        <dbReference type="Proteomes" id="UP000276133"/>
    </source>
</evidence>
<reference evidence="2 3" key="1">
    <citation type="journal article" date="2018" name="Sci. Rep.">
        <title>Genomic signatures of local adaptation to the degree of environmental predictability in rotifers.</title>
        <authorList>
            <person name="Franch-Gras L."/>
            <person name="Hahn C."/>
            <person name="Garcia-Roger E.M."/>
            <person name="Carmona M.J."/>
            <person name="Serra M."/>
            <person name="Gomez A."/>
        </authorList>
    </citation>
    <scope>NUCLEOTIDE SEQUENCE [LARGE SCALE GENOMIC DNA]</scope>
    <source>
        <strain evidence="2">HYR1</strain>
    </source>
</reference>
<evidence type="ECO:0000313" key="2">
    <source>
        <dbReference type="EMBL" id="RNA40677.1"/>
    </source>
</evidence>
<keyword evidence="3" id="KW-1185">Reference proteome</keyword>
<accession>A0A3M7SY83</accession>
<feature type="transmembrane region" description="Helical" evidence="1">
    <location>
        <begin position="126"/>
        <end position="145"/>
    </location>
</feature>
<organism evidence="2 3">
    <name type="scientific">Brachionus plicatilis</name>
    <name type="common">Marine rotifer</name>
    <name type="synonym">Brachionus muelleri</name>
    <dbReference type="NCBI Taxonomy" id="10195"/>
    <lineage>
        <taxon>Eukaryota</taxon>
        <taxon>Metazoa</taxon>
        <taxon>Spiralia</taxon>
        <taxon>Gnathifera</taxon>
        <taxon>Rotifera</taxon>
        <taxon>Eurotatoria</taxon>
        <taxon>Monogononta</taxon>
        <taxon>Pseudotrocha</taxon>
        <taxon>Ploima</taxon>
        <taxon>Brachionidae</taxon>
        <taxon>Brachionus</taxon>
    </lineage>
</organism>
<protein>
    <submittedName>
        <fullName evidence="2">Uncharacterized protein</fullName>
    </submittedName>
</protein>
<proteinExistence type="predicted"/>